<name>A0ACB6ZAI9_THEGA</name>
<sequence length="245" mass="27823">MASGKFTTQFSRQTYHAIEGSPLPRLLLPLPPTLLRNSRMKLTLAQNLPLRTYIINSSNEILYQVNTPDNGSFTTIARKYSATLTSDTASECTLVGSQWCQLARLCWKKPESSQIHIPALAQRQDNFKSFSREFVFTASDCRTYAWKLGPLGTSNPTLVLKDNPEEVLVAYRPNSSFRPAIRSHLDIVDREDVLSIQDDIILTFVLVQRCRRLMGESHLPPPQTWFAHAESSRRQAVLETEQRLS</sequence>
<proteinExistence type="predicted"/>
<keyword evidence="2" id="KW-1185">Reference proteome</keyword>
<gene>
    <name evidence="1" type="ORF">BDM02DRAFT_3118434</name>
</gene>
<comment type="caution">
    <text evidence="1">The sequence shown here is derived from an EMBL/GenBank/DDBJ whole genome shotgun (WGS) entry which is preliminary data.</text>
</comment>
<evidence type="ECO:0000313" key="1">
    <source>
        <dbReference type="EMBL" id="KAF9646603.1"/>
    </source>
</evidence>
<reference evidence="1" key="1">
    <citation type="submission" date="2019-10" db="EMBL/GenBank/DDBJ databases">
        <authorList>
            <consortium name="DOE Joint Genome Institute"/>
            <person name="Kuo A."/>
            <person name="Miyauchi S."/>
            <person name="Kiss E."/>
            <person name="Drula E."/>
            <person name="Kohler A."/>
            <person name="Sanchez-Garcia M."/>
            <person name="Andreopoulos B."/>
            <person name="Barry K.W."/>
            <person name="Bonito G."/>
            <person name="Buee M."/>
            <person name="Carver A."/>
            <person name="Chen C."/>
            <person name="Cichocki N."/>
            <person name="Clum A."/>
            <person name="Culley D."/>
            <person name="Crous P.W."/>
            <person name="Fauchery L."/>
            <person name="Girlanda M."/>
            <person name="Hayes R."/>
            <person name="Keri Z."/>
            <person name="Labutti K."/>
            <person name="Lipzen A."/>
            <person name="Lombard V."/>
            <person name="Magnuson J."/>
            <person name="Maillard F."/>
            <person name="Morin E."/>
            <person name="Murat C."/>
            <person name="Nolan M."/>
            <person name="Ohm R."/>
            <person name="Pangilinan J."/>
            <person name="Pereira M."/>
            <person name="Perotto S."/>
            <person name="Peter M."/>
            <person name="Riley R."/>
            <person name="Sitrit Y."/>
            <person name="Stielow B."/>
            <person name="Szollosi G."/>
            <person name="Zifcakova L."/>
            <person name="Stursova M."/>
            <person name="Spatafora J.W."/>
            <person name="Tedersoo L."/>
            <person name="Vaario L.-M."/>
            <person name="Yamada A."/>
            <person name="Yan M."/>
            <person name="Wang P."/>
            <person name="Xu J."/>
            <person name="Bruns T."/>
            <person name="Baldrian P."/>
            <person name="Vilgalys R."/>
            <person name="Henrissat B."/>
            <person name="Grigoriev I.V."/>
            <person name="Hibbett D."/>
            <person name="Nagy L.G."/>
            <person name="Martin F.M."/>
        </authorList>
    </citation>
    <scope>NUCLEOTIDE SEQUENCE</scope>
    <source>
        <strain evidence="1">P2</strain>
    </source>
</reference>
<dbReference type="Proteomes" id="UP000886501">
    <property type="component" value="Unassembled WGS sequence"/>
</dbReference>
<dbReference type="EMBL" id="MU118054">
    <property type="protein sequence ID" value="KAF9646603.1"/>
    <property type="molecule type" value="Genomic_DNA"/>
</dbReference>
<accession>A0ACB6ZAI9</accession>
<protein>
    <submittedName>
        <fullName evidence="1">Uncharacterized protein</fullName>
    </submittedName>
</protein>
<reference evidence="1" key="2">
    <citation type="journal article" date="2020" name="Nat. Commun.">
        <title>Large-scale genome sequencing of mycorrhizal fungi provides insights into the early evolution of symbiotic traits.</title>
        <authorList>
            <person name="Miyauchi S."/>
            <person name="Kiss E."/>
            <person name="Kuo A."/>
            <person name="Drula E."/>
            <person name="Kohler A."/>
            <person name="Sanchez-Garcia M."/>
            <person name="Morin E."/>
            <person name="Andreopoulos B."/>
            <person name="Barry K.W."/>
            <person name="Bonito G."/>
            <person name="Buee M."/>
            <person name="Carver A."/>
            <person name="Chen C."/>
            <person name="Cichocki N."/>
            <person name="Clum A."/>
            <person name="Culley D."/>
            <person name="Crous P.W."/>
            <person name="Fauchery L."/>
            <person name="Girlanda M."/>
            <person name="Hayes R.D."/>
            <person name="Keri Z."/>
            <person name="LaButti K."/>
            <person name="Lipzen A."/>
            <person name="Lombard V."/>
            <person name="Magnuson J."/>
            <person name="Maillard F."/>
            <person name="Murat C."/>
            <person name="Nolan M."/>
            <person name="Ohm R.A."/>
            <person name="Pangilinan J."/>
            <person name="Pereira M.F."/>
            <person name="Perotto S."/>
            <person name="Peter M."/>
            <person name="Pfister S."/>
            <person name="Riley R."/>
            <person name="Sitrit Y."/>
            <person name="Stielow J.B."/>
            <person name="Szollosi G."/>
            <person name="Zifcakova L."/>
            <person name="Stursova M."/>
            <person name="Spatafora J.W."/>
            <person name="Tedersoo L."/>
            <person name="Vaario L.M."/>
            <person name="Yamada A."/>
            <person name="Yan M."/>
            <person name="Wang P."/>
            <person name="Xu J."/>
            <person name="Bruns T."/>
            <person name="Baldrian P."/>
            <person name="Vilgalys R."/>
            <person name="Dunand C."/>
            <person name="Henrissat B."/>
            <person name="Grigoriev I.V."/>
            <person name="Hibbett D."/>
            <person name="Nagy L.G."/>
            <person name="Martin F.M."/>
        </authorList>
    </citation>
    <scope>NUCLEOTIDE SEQUENCE</scope>
    <source>
        <strain evidence="1">P2</strain>
    </source>
</reference>
<organism evidence="1 2">
    <name type="scientific">Thelephora ganbajun</name>
    <name type="common">Ganba fungus</name>
    <dbReference type="NCBI Taxonomy" id="370292"/>
    <lineage>
        <taxon>Eukaryota</taxon>
        <taxon>Fungi</taxon>
        <taxon>Dikarya</taxon>
        <taxon>Basidiomycota</taxon>
        <taxon>Agaricomycotina</taxon>
        <taxon>Agaricomycetes</taxon>
        <taxon>Thelephorales</taxon>
        <taxon>Thelephoraceae</taxon>
        <taxon>Thelephora</taxon>
    </lineage>
</organism>
<evidence type="ECO:0000313" key="2">
    <source>
        <dbReference type="Proteomes" id="UP000886501"/>
    </source>
</evidence>